<evidence type="ECO:0000313" key="5">
    <source>
        <dbReference type="EMBL" id="KAK8546614.1"/>
    </source>
</evidence>
<protein>
    <recommendedName>
        <fullName evidence="4">EF-hand domain-containing protein</fullName>
    </recommendedName>
</protein>
<name>A0ABR2DUJ0_9ROSI</name>
<dbReference type="PROSITE" id="PS00018">
    <property type="entry name" value="EF_HAND_1"/>
    <property type="match status" value="4"/>
</dbReference>
<sequence>MAGFLGSVEEMREVFNKFDRNGDGKISRDELKSVLGALGSAPSSDEVDRIVSAMDKDGNGYVDLDEFIAFQGTNVRGDDDGQCGNKELRDAFDMYDLDKNGLISANELHAVLKRLGEKCSLSDCRRMISQVDKDGDGNVNFEEFKKMMTNA</sequence>
<feature type="domain" description="EF-hand" evidence="4">
    <location>
        <begin position="83"/>
        <end position="118"/>
    </location>
</feature>
<comment type="caution">
    <text evidence="5">The sequence shown here is derived from an EMBL/GenBank/DDBJ whole genome shotgun (WGS) entry which is preliminary data.</text>
</comment>
<evidence type="ECO:0000256" key="3">
    <source>
        <dbReference type="ARBA" id="ARBA00022837"/>
    </source>
</evidence>
<dbReference type="InterPro" id="IPR039647">
    <property type="entry name" value="EF_hand_pair_protein_CML-like"/>
</dbReference>
<dbReference type="SMART" id="SM00054">
    <property type="entry name" value="EFh"/>
    <property type="match status" value="4"/>
</dbReference>
<dbReference type="Pfam" id="PF13499">
    <property type="entry name" value="EF-hand_7"/>
    <property type="match status" value="2"/>
</dbReference>
<keyword evidence="1" id="KW-0479">Metal-binding</keyword>
<keyword evidence="6" id="KW-1185">Reference proteome</keyword>
<evidence type="ECO:0000313" key="6">
    <source>
        <dbReference type="Proteomes" id="UP001472677"/>
    </source>
</evidence>
<dbReference type="PROSITE" id="PS50222">
    <property type="entry name" value="EF_HAND_2"/>
    <property type="match status" value="4"/>
</dbReference>
<feature type="domain" description="EF-hand" evidence="4">
    <location>
        <begin position="42"/>
        <end position="77"/>
    </location>
</feature>
<dbReference type="Proteomes" id="UP001472677">
    <property type="component" value="Unassembled WGS sequence"/>
</dbReference>
<evidence type="ECO:0000256" key="2">
    <source>
        <dbReference type="ARBA" id="ARBA00022737"/>
    </source>
</evidence>
<keyword evidence="2" id="KW-0677">Repeat</keyword>
<feature type="domain" description="EF-hand" evidence="4">
    <location>
        <begin position="6"/>
        <end position="41"/>
    </location>
</feature>
<evidence type="ECO:0000259" key="4">
    <source>
        <dbReference type="PROSITE" id="PS50222"/>
    </source>
</evidence>
<accession>A0ABR2DUJ0</accession>
<dbReference type="Gene3D" id="1.10.238.10">
    <property type="entry name" value="EF-hand"/>
    <property type="match status" value="2"/>
</dbReference>
<feature type="domain" description="EF-hand" evidence="4">
    <location>
        <begin position="119"/>
        <end position="151"/>
    </location>
</feature>
<organism evidence="5 6">
    <name type="scientific">Hibiscus sabdariffa</name>
    <name type="common">roselle</name>
    <dbReference type="NCBI Taxonomy" id="183260"/>
    <lineage>
        <taxon>Eukaryota</taxon>
        <taxon>Viridiplantae</taxon>
        <taxon>Streptophyta</taxon>
        <taxon>Embryophyta</taxon>
        <taxon>Tracheophyta</taxon>
        <taxon>Spermatophyta</taxon>
        <taxon>Magnoliopsida</taxon>
        <taxon>eudicotyledons</taxon>
        <taxon>Gunneridae</taxon>
        <taxon>Pentapetalae</taxon>
        <taxon>rosids</taxon>
        <taxon>malvids</taxon>
        <taxon>Malvales</taxon>
        <taxon>Malvaceae</taxon>
        <taxon>Malvoideae</taxon>
        <taxon>Hibiscus</taxon>
    </lineage>
</organism>
<proteinExistence type="predicted"/>
<keyword evidence="3" id="KW-0106">Calcium</keyword>
<dbReference type="EMBL" id="JBBPBM010000023">
    <property type="protein sequence ID" value="KAK8546614.1"/>
    <property type="molecule type" value="Genomic_DNA"/>
</dbReference>
<dbReference type="InterPro" id="IPR018247">
    <property type="entry name" value="EF_Hand_1_Ca_BS"/>
</dbReference>
<gene>
    <name evidence="5" type="ORF">V6N12_027390</name>
</gene>
<dbReference type="SUPFAM" id="SSF47473">
    <property type="entry name" value="EF-hand"/>
    <property type="match status" value="1"/>
</dbReference>
<dbReference type="InterPro" id="IPR011992">
    <property type="entry name" value="EF-hand-dom_pair"/>
</dbReference>
<dbReference type="CDD" id="cd00051">
    <property type="entry name" value="EFh"/>
    <property type="match status" value="2"/>
</dbReference>
<dbReference type="InterPro" id="IPR002048">
    <property type="entry name" value="EF_hand_dom"/>
</dbReference>
<dbReference type="PANTHER" id="PTHR10891">
    <property type="entry name" value="EF-HAND CALCIUM-BINDING DOMAIN CONTAINING PROTEIN"/>
    <property type="match status" value="1"/>
</dbReference>
<reference evidence="5 6" key="1">
    <citation type="journal article" date="2024" name="G3 (Bethesda)">
        <title>Genome assembly of Hibiscus sabdariffa L. provides insights into metabolisms of medicinal natural products.</title>
        <authorList>
            <person name="Kim T."/>
        </authorList>
    </citation>
    <scope>NUCLEOTIDE SEQUENCE [LARGE SCALE GENOMIC DNA]</scope>
    <source>
        <strain evidence="5">TK-2024</strain>
        <tissue evidence="5">Old leaves</tissue>
    </source>
</reference>
<evidence type="ECO:0000256" key="1">
    <source>
        <dbReference type="ARBA" id="ARBA00022723"/>
    </source>
</evidence>